<evidence type="ECO:0000313" key="7">
    <source>
        <dbReference type="Proteomes" id="UP000654075"/>
    </source>
</evidence>
<dbReference type="GO" id="GO:0009982">
    <property type="term" value="F:pseudouridine synthase activity"/>
    <property type="evidence" value="ECO:0007669"/>
    <property type="project" value="InterPro"/>
</dbReference>
<accession>A0A813GVH0</accession>
<dbReference type="InterPro" id="IPR020103">
    <property type="entry name" value="PsdUridine_synth_cat_dom_sf"/>
</dbReference>
<dbReference type="PANTHER" id="PTHR13326">
    <property type="entry name" value="TRNA PSEUDOURIDINE SYNTHASE D"/>
    <property type="match status" value="1"/>
</dbReference>
<evidence type="ECO:0000313" key="6">
    <source>
        <dbReference type="EMBL" id="CAE8627332.1"/>
    </source>
</evidence>
<dbReference type="Gene3D" id="3.30.2350.20">
    <property type="entry name" value="TruD, catalytic domain"/>
    <property type="match status" value="1"/>
</dbReference>
<dbReference type="EMBL" id="CAJNNV010029147">
    <property type="protein sequence ID" value="CAE8627332.1"/>
    <property type="molecule type" value="Genomic_DNA"/>
</dbReference>
<evidence type="ECO:0000259" key="4">
    <source>
        <dbReference type="PROSITE" id="PS50984"/>
    </source>
</evidence>
<feature type="compositionally biased region" description="Gly residues" evidence="3">
    <location>
        <begin position="525"/>
        <end position="538"/>
    </location>
</feature>
<reference evidence="6" key="1">
    <citation type="submission" date="2021-02" db="EMBL/GenBank/DDBJ databases">
        <authorList>
            <person name="Dougan E. K."/>
            <person name="Rhodes N."/>
            <person name="Thang M."/>
            <person name="Chan C."/>
        </authorList>
    </citation>
    <scope>NUCLEOTIDE SEQUENCE</scope>
</reference>
<sequence>MRAPAALRPFVQTLEADVGFGRSTFLAPAAARLRGALRSARVPADLQRHEVGPGGEVLHLLSLGLPQGADIEGQSVGASSSRGSREASKRRREDRGSPPTRDAPWTAAVYTSGPGRQDLAQRLLASELRVPPSALRIKGSLHAPGVSVQMVTLPRGLPESVLRAPSEALSAGLLRSTTHPLVVAIGAADMQTPESTGRGDRGARGTPTRRKGPQEAWRCEGQRYTVVLRGINLQEAQGGLLEENLERLTDEGFINLFELSSFGLAEVRRYEVGAALWSGHWDLAARLLLTANRSREGLLQAASDAFAAGDLKQGLELLPEGPQAGCDGLRALAMQLLLRRPALEALQTAVPAAVWARHLSAVGRLAWNRAVSARFAGDLPLRPVAGDLVWDKSAGEARPLRGQELQDGGGDWRLSDVVLPVPRLGEAVPECSGRLHLEAALRQLVPGTDAPAAAFPFEAAKLLPPVRRVVGLPTDLGWDIVEAGAGAVVDCDLTRLRGTGSEEELPQSTEAQPRGRRSASSRRGGSAGEGSGSISDGFGGMAGPALRLRFSLPRSESAEGVLRELLRANPSEFQEGLGRQDETF</sequence>
<dbReference type="InterPro" id="IPR001656">
    <property type="entry name" value="PsdUridine_synth_TruD"/>
</dbReference>
<feature type="region of interest" description="Disordered" evidence="3">
    <location>
        <begin position="191"/>
        <end position="215"/>
    </location>
</feature>
<dbReference type="AlphaFoldDB" id="A0A813GVH0"/>
<protein>
    <recommendedName>
        <fullName evidence="4">TRUD domain-containing protein</fullName>
    </recommendedName>
</protein>
<dbReference type="OrthoDB" id="447290at2759"/>
<keyword evidence="2" id="KW-0413">Isomerase</keyword>
<dbReference type="PROSITE" id="PS50984">
    <property type="entry name" value="TRUD"/>
    <property type="match status" value="1"/>
</dbReference>
<dbReference type="InterPro" id="IPR011760">
    <property type="entry name" value="PsdUridine_synth_TruD_insert"/>
</dbReference>
<dbReference type="GO" id="GO:0003723">
    <property type="term" value="F:RNA binding"/>
    <property type="evidence" value="ECO:0007669"/>
    <property type="project" value="InterPro"/>
</dbReference>
<comment type="similarity">
    <text evidence="1">Belongs to the pseudouridine synthase TruD family.</text>
</comment>
<feature type="domain" description="TRUD" evidence="4">
    <location>
        <begin position="252"/>
        <end position="472"/>
    </location>
</feature>
<feature type="compositionally biased region" description="Basic and acidic residues" evidence="3">
    <location>
        <begin position="83"/>
        <end position="96"/>
    </location>
</feature>
<name>A0A813GVH0_POLGL</name>
<dbReference type="SUPFAM" id="SSF55120">
    <property type="entry name" value="Pseudouridine synthase"/>
    <property type="match status" value="1"/>
</dbReference>
<dbReference type="GO" id="GO:0005634">
    <property type="term" value="C:nucleus"/>
    <property type="evidence" value="ECO:0007669"/>
    <property type="project" value="TreeGrafter"/>
</dbReference>
<gene>
    <name evidence="6" type="ORF">PGLA1383_LOCUS44131</name>
    <name evidence="5" type="ORF">PGLA1383_LOCUS6889</name>
</gene>
<organism evidence="6 7">
    <name type="scientific">Polarella glacialis</name>
    <name type="common">Dinoflagellate</name>
    <dbReference type="NCBI Taxonomy" id="89957"/>
    <lineage>
        <taxon>Eukaryota</taxon>
        <taxon>Sar</taxon>
        <taxon>Alveolata</taxon>
        <taxon>Dinophyceae</taxon>
        <taxon>Suessiales</taxon>
        <taxon>Suessiaceae</taxon>
        <taxon>Polarella</taxon>
    </lineage>
</organism>
<evidence type="ECO:0000313" key="5">
    <source>
        <dbReference type="EMBL" id="CAE8588073.1"/>
    </source>
</evidence>
<evidence type="ECO:0000256" key="3">
    <source>
        <dbReference type="SAM" id="MobiDB-lite"/>
    </source>
</evidence>
<dbReference type="Gene3D" id="1.10.1510.30">
    <property type="match status" value="1"/>
</dbReference>
<proteinExistence type="inferred from homology"/>
<dbReference type="OMA" id="HDNEMAD"/>
<dbReference type="GO" id="GO:0001522">
    <property type="term" value="P:pseudouridine synthesis"/>
    <property type="evidence" value="ECO:0007669"/>
    <property type="project" value="InterPro"/>
</dbReference>
<evidence type="ECO:0000256" key="2">
    <source>
        <dbReference type="ARBA" id="ARBA00023235"/>
    </source>
</evidence>
<keyword evidence="7" id="KW-1185">Reference proteome</keyword>
<dbReference type="Proteomes" id="UP000654075">
    <property type="component" value="Unassembled WGS sequence"/>
</dbReference>
<dbReference type="Pfam" id="PF01142">
    <property type="entry name" value="TruD"/>
    <property type="match status" value="1"/>
</dbReference>
<comment type="caution">
    <text evidence="6">The sequence shown here is derived from an EMBL/GenBank/DDBJ whole genome shotgun (WGS) entry which is preliminary data.</text>
</comment>
<evidence type="ECO:0000256" key="1">
    <source>
        <dbReference type="ARBA" id="ARBA00007953"/>
    </source>
</evidence>
<dbReference type="EMBL" id="CAJNNV010002928">
    <property type="protein sequence ID" value="CAE8588073.1"/>
    <property type="molecule type" value="Genomic_DNA"/>
</dbReference>
<dbReference type="PANTHER" id="PTHR13326:SF21">
    <property type="entry name" value="PSEUDOURIDYLATE SYNTHASE PUS7L"/>
    <property type="match status" value="1"/>
</dbReference>
<feature type="region of interest" description="Disordered" evidence="3">
    <location>
        <begin position="71"/>
        <end position="112"/>
    </location>
</feature>
<feature type="region of interest" description="Disordered" evidence="3">
    <location>
        <begin position="499"/>
        <end position="538"/>
    </location>
</feature>
<dbReference type="InterPro" id="IPR042214">
    <property type="entry name" value="TruD_catalytic"/>
</dbReference>